<evidence type="ECO:0000256" key="3">
    <source>
        <dbReference type="ARBA" id="ARBA00022741"/>
    </source>
</evidence>
<dbReference type="SUPFAM" id="SSF75689">
    <property type="entry name" value="Zinc-binding domain of translation initiation factor 2 beta"/>
    <property type="match status" value="1"/>
</dbReference>
<dbReference type="GO" id="GO:0071074">
    <property type="term" value="F:eukaryotic initiation factor eIF2 binding"/>
    <property type="evidence" value="ECO:0007669"/>
    <property type="project" value="TreeGrafter"/>
</dbReference>
<dbReference type="Gramene" id="CDF39349">
    <property type="protein sequence ID" value="CDF39349"/>
    <property type="gene ID" value="CHC_T00009078001"/>
</dbReference>
<evidence type="ECO:0000256" key="1">
    <source>
        <dbReference type="ARBA" id="ARBA00010397"/>
    </source>
</evidence>
<dbReference type="STRING" id="2769.R7QMM0"/>
<dbReference type="FunFam" id="3.30.30.170:FF:000002">
    <property type="entry name" value="Eukaryotic translation initiation factor 5"/>
    <property type="match status" value="1"/>
</dbReference>
<feature type="domain" description="W2" evidence="7">
    <location>
        <begin position="238"/>
        <end position="410"/>
    </location>
</feature>
<dbReference type="Gene3D" id="2.20.25.350">
    <property type="match status" value="1"/>
</dbReference>
<feature type="region of interest" description="Disordered" evidence="6">
    <location>
        <begin position="147"/>
        <end position="200"/>
    </location>
</feature>
<dbReference type="GeneID" id="17326978"/>
<dbReference type="InterPro" id="IPR016024">
    <property type="entry name" value="ARM-type_fold"/>
</dbReference>
<dbReference type="RefSeq" id="XP_005719260.1">
    <property type="nucleotide sequence ID" value="XM_005719203.1"/>
</dbReference>
<name>R7QMM0_CHOCR</name>
<comment type="similarity">
    <text evidence="1">Belongs to the eIF-2-beta/eIF-5 family.</text>
</comment>
<dbReference type="AlphaFoldDB" id="R7QMM0"/>
<sequence>MATSVNIGGGDDQFNRYKMPPVMGKVEGRGNGIKTRIVNCFEVARALHRPPGYVCKFFGCELGAQTKIDDNAGVYIVNGAFQQNVLTETLRKFIDMFVLCSNCNLPETDLKLKKNGNITQACNACGSEALCDMTHKLCTYIANNPPDGKKKKSGGKKDKAARRALKAKKAHSPDHEDDDEKARRKADRAAKKAAKKAAENGEAVGMAADIDFHDEFATGPVEDDDEDDDVQWSVDTSKEAQEARMRELGAAAAILERAPAEDEHHMATKLKAYIDDGKKPSKVLSKSEKIFGEDDVIRGIMMAAVVDETVATMAKSVEDRAIPVFVYLGEPMEAHAQNAFLSYLDWVGEHDKKMLPLLPHFLKAAYDADVIEEEHILEWYRNEGSDTDVRKAVWVIIEWLEQEEEGSEEEEETDEDDE</sequence>
<dbReference type="GO" id="GO:0005092">
    <property type="term" value="F:GDP-dissociation inhibitor activity"/>
    <property type="evidence" value="ECO:0007669"/>
    <property type="project" value="TreeGrafter"/>
</dbReference>
<keyword evidence="4" id="KW-0648">Protein biosynthesis</keyword>
<dbReference type="Pfam" id="PF01873">
    <property type="entry name" value="eIF-5_eIF-2B"/>
    <property type="match status" value="1"/>
</dbReference>
<feature type="compositionally biased region" description="Basic residues" evidence="6">
    <location>
        <begin position="149"/>
        <end position="170"/>
    </location>
</feature>
<dbReference type="Proteomes" id="UP000012073">
    <property type="component" value="Unassembled WGS sequence"/>
</dbReference>
<dbReference type="GO" id="GO:0003743">
    <property type="term" value="F:translation initiation factor activity"/>
    <property type="evidence" value="ECO:0007669"/>
    <property type="project" value="UniProtKB-KW"/>
</dbReference>
<dbReference type="SMART" id="SM00653">
    <property type="entry name" value="eIF2B_5"/>
    <property type="match status" value="1"/>
</dbReference>
<dbReference type="Gene3D" id="1.25.40.180">
    <property type="match status" value="1"/>
</dbReference>
<keyword evidence="5" id="KW-0342">GTP-binding</keyword>
<dbReference type="KEGG" id="ccp:CHC_T00009078001"/>
<evidence type="ECO:0000259" key="7">
    <source>
        <dbReference type="PROSITE" id="PS51363"/>
    </source>
</evidence>
<evidence type="ECO:0000256" key="2">
    <source>
        <dbReference type="ARBA" id="ARBA00022540"/>
    </source>
</evidence>
<dbReference type="InterPro" id="IPR045196">
    <property type="entry name" value="IF2/IF5"/>
</dbReference>
<dbReference type="PANTHER" id="PTHR23001">
    <property type="entry name" value="EUKARYOTIC TRANSLATION INITIATION FACTOR"/>
    <property type="match status" value="1"/>
</dbReference>
<evidence type="ECO:0000313" key="8">
    <source>
        <dbReference type="EMBL" id="CDF39349.1"/>
    </source>
</evidence>
<dbReference type="FunFam" id="2.20.25.350:FF:000001">
    <property type="entry name" value="Eukaryotic translation initiation factor 5"/>
    <property type="match status" value="1"/>
</dbReference>
<dbReference type="Pfam" id="PF02020">
    <property type="entry name" value="W2"/>
    <property type="match status" value="1"/>
</dbReference>
<keyword evidence="3" id="KW-0547">Nucleotide-binding</keyword>
<dbReference type="GO" id="GO:0005829">
    <property type="term" value="C:cytosol"/>
    <property type="evidence" value="ECO:0007669"/>
    <property type="project" value="TreeGrafter"/>
</dbReference>
<dbReference type="InterPro" id="IPR016189">
    <property type="entry name" value="Transl_init_fac_IF2/IF5_N"/>
</dbReference>
<dbReference type="PhylomeDB" id="R7QMM0"/>
<evidence type="ECO:0000256" key="4">
    <source>
        <dbReference type="ARBA" id="ARBA00022917"/>
    </source>
</evidence>
<dbReference type="InterPro" id="IPR002735">
    <property type="entry name" value="Transl_init_fac_IF2/IF5_dom"/>
</dbReference>
<dbReference type="GO" id="GO:0005525">
    <property type="term" value="F:GTP binding"/>
    <property type="evidence" value="ECO:0007669"/>
    <property type="project" value="UniProtKB-KW"/>
</dbReference>
<evidence type="ECO:0000256" key="6">
    <source>
        <dbReference type="SAM" id="MobiDB-lite"/>
    </source>
</evidence>
<dbReference type="InterPro" id="IPR016190">
    <property type="entry name" value="Transl_init_fac_IF2/IF5_Zn-bd"/>
</dbReference>
<evidence type="ECO:0000256" key="5">
    <source>
        <dbReference type="ARBA" id="ARBA00023134"/>
    </source>
</evidence>
<accession>R7QMM0</accession>
<dbReference type="PANTHER" id="PTHR23001:SF7">
    <property type="entry name" value="EUKARYOTIC TRANSLATION INITIATION FACTOR 5"/>
    <property type="match status" value="1"/>
</dbReference>
<keyword evidence="9" id="KW-1185">Reference proteome</keyword>
<organism evidence="8 9">
    <name type="scientific">Chondrus crispus</name>
    <name type="common">Carrageen Irish moss</name>
    <name type="synonym">Polymorpha crispa</name>
    <dbReference type="NCBI Taxonomy" id="2769"/>
    <lineage>
        <taxon>Eukaryota</taxon>
        <taxon>Rhodophyta</taxon>
        <taxon>Florideophyceae</taxon>
        <taxon>Rhodymeniophycidae</taxon>
        <taxon>Gigartinales</taxon>
        <taxon>Gigartinaceae</taxon>
        <taxon>Chondrus</taxon>
    </lineage>
</organism>
<reference evidence="9" key="1">
    <citation type="journal article" date="2013" name="Proc. Natl. Acad. Sci. U.S.A.">
        <title>Genome structure and metabolic features in the red seaweed Chondrus crispus shed light on evolution of the Archaeplastida.</title>
        <authorList>
            <person name="Collen J."/>
            <person name="Porcel B."/>
            <person name="Carre W."/>
            <person name="Ball S.G."/>
            <person name="Chaparro C."/>
            <person name="Tonon T."/>
            <person name="Barbeyron T."/>
            <person name="Michel G."/>
            <person name="Noel B."/>
            <person name="Valentin K."/>
            <person name="Elias M."/>
            <person name="Artiguenave F."/>
            <person name="Arun A."/>
            <person name="Aury J.M."/>
            <person name="Barbosa-Neto J.F."/>
            <person name="Bothwell J.H."/>
            <person name="Bouget F.Y."/>
            <person name="Brillet L."/>
            <person name="Cabello-Hurtado F."/>
            <person name="Capella-Gutierrez S."/>
            <person name="Charrier B."/>
            <person name="Cladiere L."/>
            <person name="Cock J.M."/>
            <person name="Coelho S.M."/>
            <person name="Colleoni C."/>
            <person name="Czjzek M."/>
            <person name="Da Silva C."/>
            <person name="Delage L."/>
            <person name="Denoeud F."/>
            <person name="Deschamps P."/>
            <person name="Dittami S.M."/>
            <person name="Gabaldon T."/>
            <person name="Gachon C.M."/>
            <person name="Groisillier A."/>
            <person name="Herve C."/>
            <person name="Jabbari K."/>
            <person name="Katinka M."/>
            <person name="Kloareg B."/>
            <person name="Kowalczyk N."/>
            <person name="Labadie K."/>
            <person name="Leblanc C."/>
            <person name="Lopez P.J."/>
            <person name="McLachlan D.H."/>
            <person name="Meslet-Cladiere L."/>
            <person name="Moustafa A."/>
            <person name="Nehr Z."/>
            <person name="Nyvall Collen P."/>
            <person name="Panaud O."/>
            <person name="Partensky F."/>
            <person name="Poulain J."/>
            <person name="Rensing S.A."/>
            <person name="Rousvoal S."/>
            <person name="Samson G."/>
            <person name="Symeonidi A."/>
            <person name="Weissenbach J."/>
            <person name="Zambounis A."/>
            <person name="Wincker P."/>
            <person name="Boyen C."/>
        </authorList>
    </citation>
    <scope>NUCLEOTIDE SEQUENCE [LARGE SCALE GENOMIC DNA]</scope>
    <source>
        <strain evidence="9">cv. Stackhouse</strain>
    </source>
</reference>
<dbReference type="OrthoDB" id="10250831at2759"/>
<dbReference type="InterPro" id="IPR003307">
    <property type="entry name" value="W2_domain"/>
</dbReference>
<dbReference type="GO" id="GO:0001732">
    <property type="term" value="P:formation of cytoplasmic translation initiation complex"/>
    <property type="evidence" value="ECO:0007669"/>
    <property type="project" value="TreeGrafter"/>
</dbReference>
<protein>
    <submittedName>
        <fullName evidence="8">Translation initiation factor eIF5</fullName>
    </submittedName>
</protein>
<dbReference type="PROSITE" id="PS51363">
    <property type="entry name" value="W2"/>
    <property type="match status" value="1"/>
</dbReference>
<dbReference type="Gene3D" id="3.30.30.170">
    <property type="match status" value="1"/>
</dbReference>
<proteinExistence type="inferred from homology"/>
<evidence type="ECO:0000313" key="9">
    <source>
        <dbReference type="Proteomes" id="UP000012073"/>
    </source>
</evidence>
<dbReference type="SUPFAM" id="SSF48371">
    <property type="entry name" value="ARM repeat"/>
    <property type="match status" value="1"/>
</dbReference>
<dbReference type="SUPFAM" id="SSF100966">
    <property type="entry name" value="Translation initiation factor 2 beta, aIF2beta, N-terminal domain"/>
    <property type="match status" value="1"/>
</dbReference>
<feature type="compositionally biased region" description="Basic residues" evidence="6">
    <location>
        <begin position="183"/>
        <end position="195"/>
    </location>
</feature>
<keyword evidence="2 8" id="KW-0396">Initiation factor</keyword>
<dbReference type="SMART" id="SM00515">
    <property type="entry name" value="eIF5C"/>
    <property type="match status" value="1"/>
</dbReference>
<gene>
    <name evidence="8" type="ORF">CHC_T00009078001</name>
</gene>
<dbReference type="EMBL" id="HG002023">
    <property type="protein sequence ID" value="CDF39349.1"/>
    <property type="molecule type" value="Genomic_DNA"/>
</dbReference>
<dbReference type="OMA" id="YRYKMEK"/>